<dbReference type="FunFam" id="2.60.120.200:FF:000145">
    <property type="entry name" value="Galectin"/>
    <property type="match status" value="1"/>
</dbReference>
<organism evidence="5 6">
    <name type="scientific">Parastrongyloides trichosuri</name>
    <name type="common">Possum-specific nematode worm</name>
    <dbReference type="NCBI Taxonomy" id="131310"/>
    <lineage>
        <taxon>Eukaryota</taxon>
        <taxon>Metazoa</taxon>
        <taxon>Ecdysozoa</taxon>
        <taxon>Nematoda</taxon>
        <taxon>Chromadorea</taxon>
        <taxon>Rhabditida</taxon>
        <taxon>Tylenchina</taxon>
        <taxon>Panagrolaimomorpha</taxon>
        <taxon>Strongyloidoidea</taxon>
        <taxon>Strongyloididae</taxon>
        <taxon>Parastrongyloides</taxon>
    </lineage>
</organism>
<dbReference type="Gene3D" id="2.60.120.200">
    <property type="match status" value="2"/>
</dbReference>
<dbReference type="FunFam" id="2.60.120.200:FF:000155">
    <property type="entry name" value="Galectin"/>
    <property type="match status" value="1"/>
</dbReference>
<feature type="domain" description="Galectin" evidence="4">
    <location>
        <begin position="151"/>
        <end position="278"/>
    </location>
</feature>
<evidence type="ECO:0000256" key="2">
    <source>
        <dbReference type="ARBA" id="ARBA00022737"/>
    </source>
</evidence>
<keyword evidence="5" id="KW-1185">Reference proteome</keyword>
<protein>
    <recommendedName>
        <fullName evidence="3">Galectin</fullName>
    </recommendedName>
</protein>
<dbReference type="InterPro" id="IPR044156">
    <property type="entry name" value="Galectin-like"/>
</dbReference>
<name>A0A0N4Z3Z0_PARTI</name>
<reference evidence="6" key="1">
    <citation type="submission" date="2017-02" db="UniProtKB">
        <authorList>
            <consortium name="WormBaseParasite"/>
        </authorList>
    </citation>
    <scope>IDENTIFICATION</scope>
</reference>
<sequence>MTEEKKSYPVPYKSQLQEKFEPGQTLIVKGSTIDESQRFTINLHCKSADFSGNDVPLHISVRFDEGKIVLNTFANGDWGKEERKSNPIKKGEVFDIRIRAHDDRFQIMVDQKEFKDYEHRLPLSSISHFSVDGDIYLNTIHWGGKYYPVPYESGIVNGFPVEKSLLIYATPEKKAKRFNINLLRKNGDIALHFNPRFDEKAVVRNNLAAGEWGNEEREGKNPFEKGVGFDLKIVNEQFSFQVYVNGERFCTFAHRCDPNDISGLQIQGDVELTGIQIQ</sequence>
<evidence type="ECO:0000313" key="6">
    <source>
        <dbReference type="WBParaSite" id="PTRK_0000170200.1"/>
    </source>
</evidence>
<evidence type="ECO:0000313" key="5">
    <source>
        <dbReference type="Proteomes" id="UP000038045"/>
    </source>
</evidence>
<dbReference type="SMART" id="SM00276">
    <property type="entry name" value="GLECT"/>
    <property type="match status" value="2"/>
</dbReference>
<dbReference type="SUPFAM" id="SSF49899">
    <property type="entry name" value="Concanavalin A-like lectins/glucanases"/>
    <property type="match status" value="2"/>
</dbReference>
<dbReference type="WBParaSite" id="PTRK_0000170200.1">
    <property type="protein sequence ID" value="PTRK_0000170200.1"/>
    <property type="gene ID" value="PTRK_0000170200"/>
</dbReference>
<dbReference type="InterPro" id="IPR001079">
    <property type="entry name" value="Galectin_CRD"/>
</dbReference>
<accession>A0A0N4Z3Z0</accession>
<evidence type="ECO:0000256" key="1">
    <source>
        <dbReference type="ARBA" id="ARBA00022734"/>
    </source>
</evidence>
<keyword evidence="1 3" id="KW-0430">Lectin</keyword>
<dbReference type="STRING" id="131310.A0A0N4Z3Z0"/>
<proteinExistence type="predicted"/>
<dbReference type="GO" id="GO:0030246">
    <property type="term" value="F:carbohydrate binding"/>
    <property type="evidence" value="ECO:0007669"/>
    <property type="project" value="UniProtKB-UniRule"/>
</dbReference>
<dbReference type="SMART" id="SM00908">
    <property type="entry name" value="Gal-bind_lectin"/>
    <property type="match status" value="2"/>
</dbReference>
<dbReference type="PANTHER" id="PTHR11346">
    <property type="entry name" value="GALECTIN"/>
    <property type="match status" value="1"/>
</dbReference>
<evidence type="ECO:0000256" key="3">
    <source>
        <dbReference type="RuleBase" id="RU102079"/>
    </source>
</evidence>
<dbReference type="CDD" id="cd00070">
    <property type="entry name" value="GLECT"/>
    <property type="match status" value="2"/>
</dbReference>
<dbReference type="GO" id="GO:0016936">
    <property type="term" value="F:galactoside binding"/>
    <property type="evidence" value="ECO:0007669"/>
    <property type="project" value="TreeGrafter"/>
</dbReference>
<dbReference type="AlphaFoldDB" id="A0A0N4Z3Z0"/>
<dbReference type="PANTHER" id="PTHR11346:SF176">
    <property type="entry name" value="32 KDA BETA-GALACTOSIDE-BINDING LECTIN LEC-3"/>
    <property type="match status" value="1"/>
</dbReference>
<feature type="domain" description="Galectin" evidence="4">
    <location>
        <begin position="12"/>
        <end position="143"/>
    </location>
</feature>
<evidence type="ECO:0000259" key="4">
    <source>
        <dbReference type="PROSITE" id="PS51304"/>
    </source>
</evidence>
<dbReference type="Proteomes" id="UP000038045">
    <property type="component" value="Unplaced"/>
</dbReference>
<dbReference type="PROSITE" id="PS51304">
    <property type="entry name" value="GALECTIN"/>
    <property type="match status" value="2"/>
</dbReference>
<keyword evidence="2" id="KW-0677">Repeat</keyword>
<dbReference type="InterPro" id="IPR013320">
    <property type="entry name" value="ConA-like_dom_sf"/>
</dbReference>
<dbReference type="Pfam" id="PF00337">
    <property type="entry name" value="Gal-bind_lectin"/>
    <property type="match status" value="2"/>
</dbReference>